<keyword evidence="3" id="KW-1185">Reference proteome</keyword>
<dbReference type="InterPro" id="IPR039561">
    <property type="entry name" value="Peptidase_M15C"/>
</dbReference>
<dbReference type="AlphaFoldDB" id="A0A4R1AQ15"/>
<gene>
    <name evidence="2" type="ORF">E0Y62_23315</name>
</gene>
<dbReference type="RefSeq" id="WP_131238497.1">
    <property type="nucleotide sequence ID" value="NZ_SJTH01000057.1"/>
</dbReference>
<proteinExistence type="predicted"/>
<dbReference type="InterPro" id="IPR009045">
    <property type="entry name" value="Zn_M74/Hedgehog-like"/>
</dbReference>
<feature type="domain" description="Peptidase M15C" evidence="1">
    <location>
        <begin position="65"/>
        <end position="119"/>
    </location>
</feature>
<accession>A0A4R1AQ15</accession>
<dbReference type="CDD" id="cd14845">
    <property type="entry name" value="L-Ala-D-Glu_peptidase_like"/>
    <property type="match status" value="1"/>
</dbReference>
<sequence>MSVTSTCRDINELHSVAQTACRLFLEECKNAGLDIFITETYRSQERQDYLYSQGRSRPGKIVTWTLKSNHKSRLAWDIACNKPSLYDAATLKNAGLIAMNLGIGWGGVWKNPDMPHFEVTTQWKEPNKKLMWGKTEFKKGQIGRVTILKPINLWTDDEEGKLQMVRILQPEDQFRVYGYRDKYGGQYDVGGGHWVTKMDGFIKYETPSKALLERAAEFYS</sequence>
<organism evidence="2 3">
    <name type="scientific">Cytobacillus praedii</name>
    <dbReference type="NCBI Taxonomy" id="1742358"/>
    <lineage>
        <taxon>Bacteria</taxon>
        <taxon>Bacillati</taxon>
        <taxon>Bacillota</taxon>
        <taxon>Bacilli</taxon>
        <taxon>Bacillales</taxon>
        <taxon>Bacillaceae</taxon>
        <taxon>Cytobacillus</taxon>
    </lineage>
</organism>
<dbReference type="GO" id="GO:0008233">
    <property type="term" value="F:peptidase activity"/>
    <property type="evidence" value="ECO:0007669"/>
    <property type="project" value="InterPro"/>
</dbReference>
<reference evidence="2 3" key="1">
    <citation type="submission" date="2019-03" db="EMBL/GenBank/DDBJ databases">
        <authorList>
            <person name="Jensen L."/>
            <person name="Storgaard J."/>
            <person name="Sulaj E."/>
            <person name="Schramm A."/>
            <person name="Marshall I.P.G."/>
        </authorList>
    </citation>
    <scope>NUCLEOTIDE SEQUENCE [LARGE SCALE GENOMIC DNA]</scope>
    <source>
        <strain evidence="2 3">2017H2G3</strain>
    </source>
</reference>
<dbReference type="Proteomes" id="UP000293846">
    <property type="component" value="Unassembled WGS sequence"/>
</dbReference>
<comment type="caution">
    <text evidence="2">The sequence shown here is derived from an EMBL/GenBank/DDBJ whole genome shotgun (WGS) entry which is preliminary data.</text>
</comment>
<dbReference type="Gene3D" id="3.30.1380.10">
    <property type="match status" value="1"/>
</dbReference>
<evidence type="ECO:0000313" key="2">
    <source>
        <dbReference type="EMBL" id="TCJ01564.1"/>
    </source>
</evidence>
<evidence type="ECO:0000313" key="3">
    <source>
        <dbReference type="Proteomes" id="UP000293846"/>
    </source>
</evidence>
<dbReference type="OrthoDB" id="9799970at2"/>
<protein>
    <recommendedName>
        <fullName evidence="1">Peptidase M15C domain-containing protein</fullName>
    </recommendedName>
</protein>
<dbReference type="EMBL" id="SJTH01000057">
    <property type="protein sequence ID" value="TCJ01564.1"/>
    <property type="molecule type" value="Genomic_DNA"/>
</dbReference>
<dbReference type="SUPFAM" id="SSF55166">
    <property type="entry name" value="Hedgehog/DD-peptidase"/>
    <property type="match status" value="1"/>
</dbReference>
<name>A0A4R1AQ15_9BACI</name>
<dbReference type="Pfam" id="PF13539">
    <property type="entry name" value="Peptidase_M15_4"/>
    <property type="match status" value="1"/>
</dbReference>
<evidence type="ECO:0000259" key="1">
    <source>
        <dbReference type="Pfam" id="PF13539"/>
    </source>
</evidence>